<protein>
    <recommendedName>
        <fullName evidence="5">Sericin 1-like protein</fullName>
    </recommendedName>
</protein>
<gene>
    <name evidence="1" type="ORF">Syn7803C99_33</name>
    <name evidence="2" type="ORF">Syn7803US62_32</name>
</gene>
<evidence type="ECO:0008006" key="5">
    <source>
        <dbReference type="Google" id="ProtNLM"/>
    </source>
</evidence>
<evidence type="ECO:0000313" key="2">
    <source>
        <dbReference type="EMBL" id="AIX35373.1"/>
    </source>
</evidence>
<proteinExistence type="predicted"/>
<evidence type="ECO:0000313" key="3">
    <source>
        <dbReference type="Proteomes" id="UP000185388"/>
    </source>
</evidence>
<dbReference type="EMBL" id="KJ019065">
    <property type="protein sequence ID" value="AIX23016.1"/>
    <property type="molecule type" value="Genomic_DNA"/>
</dbReference>
<dbReference type="EMBL" id="KJ019116">
    <property type="protein sequence ID" value="AIX35373.1"/>
    <property type="molecule type" value="Genomic_DNA"/>
</dbReference>
<accession>A0A0E3F956</accession>
<dbReference type="Proteomes" id="UP000185403">
    <property type="component" value="Segment"/>
</dbReference>
<evidence type="ECO:0000313" key="4">
    <source>
        <dbReference type="Proteomes" id="UP000185403"/>
    </source>
</evidence>
<sequence>MSILQVDNLEGPDWSDFKILMEGSSHLNVNGSLEIANTGQFCLPRGTTSERPASPTAGMIRYNIDNSVVEYYNGSQWKDMPAGASASGLTPETAAASASQLFSDGIVTSGKSLRYITTSAGVKQVWCDFDTLDEDGNSGWMLVAKFERGNGWGGGDGFNVLTSAASIDGTATFTGSSAQLSCNFYDMPVNQFRITSNADAESDLGSSAQADWYYNWNNAITWKEVWAPAAGKTIFYRSAGSVPRFSLRKFDNSYNIKYTYNNPSHKYNNISDYGYTEGTTTTADYTYANVGGSSSPEAGFFDIWYAISNPGQQFEMFRVGRSANYASRSGGDVDGTLGIPISGSSSNQTGQDVDGDVSVKVGRDDNVEWGAASSSATSVYSNKTIISDTPLYWWIK</sequence>
<reference evidence="3 4" key="1">
    <citation type="submission" date="2013-12" db="EMBL/GenBank/DDBJ databases">
        <title>Ecological redundancy of diverse viral populations within a natural community.</title>
        <authorList>
            <person name="Gregory A.C."/>
            <person name="LaButti K."/>
            <person name="Copeland A."/>
            <person name="Woyke T."/>
            <person name="Sullivan M.B."/>
        </authorList>
    </citation>
    <scope>NUCLEOTIDE SEQUENCE [LARGE SCALE GENOMIC DNA]</scope>
    <source>
        <strain evidence="1">Syn7803C99</strain>
        <strain evidence="2">Syn7803US62</strain>
    </source>
</reference>
<name>A0A0E3F956_9CAUD</name>
<dbReference type="Proteomes" id="UP000185388">
    <property type="component" value="Segment"/>
</dbReference>
<organism evidence="1 4">
    <name type="scientific">Synechococcus phage ACG-2014a</name>
    <dbReference type="NCBI Taxonomy" id="1493507"/>
    <lineage>
        <taxon>Viruses</taxon>
        <taxon>Duplodnaviria</taxon>
        <taxon>Heunggongvirae</taxon>
        <taxon>Uroviricota</taxon>
        <taxon>Caudoviricetes</taxon>
        <taxon>Pantevenvirales</taxon>
        <taxon>Kyanoviridae</taxon>
        <taxon>Acionnavirus</taxon>
        <taxon>Acionnavirus monteraybay</taxon>
    </lineage>
</organism>
<evidence type="ECO:0000313" key="1">
    <source>
        <dbReference type="EMBL" id="AIX23016.1"/>
    </source>
</evidence>